<dbReference type="EMBL" id="JAKIKU010000003">
    <property type="protein sequence ID" value="MCL1045057.1"/>
    <property type="molecule type" value="Genomic_DNA"/>
</dbReference>
<accession>A0ABT0KMI3</accession>
<evidence type="ECO:0008006" key="4">
    <source>
        <dbReference type="Google" id="ProtNLM"/>
    </source>
</evidence>
<keyword evidence="1" id="KW-0812">Transmembrane</keyword>
<proteinExistence type="predicted"/>
<dbReference type="SUPFAM" id="SSF51126">
    <property type="entry name" value="Pectin lyase-like"/>
    <property type="match status" value="1"/>
</dbReference>
<dbReference type="Proteomes" id="UP001202134">
    <property type="component" value="Unassembled WGS sequence"/>
</dbReference>
<protein>
    <recommendedName>
        <fullName evidence="4">Right handed beta helix domain-containing protein</fullName>
    </recommendedName>
</protein>
<sequence>MYLDHNHNLYVDRPFTAFIRFIVLIGCCVAVLCSFTTLAKERTADENNVSQIIKWAKDGVTTKIIFPAGDYRFSEPLVIENDNLNLLGSGKNHTILTLVNHKPMLIEAIGNNAIISDLTLDGNNQQQGYYDTIFRFNKSKGHRFERVIFKRSTKGAILPISGWALDGLFVSHCEFVDINKYAIHIFNRNTEKRGELITSIDQIIVENSVFRKGYFIGVTMDSGNDRRNESVVNGKKVGRRYTESVDMNSSIIRDNIFEKTKKFHIAGVQATGIIMERNVFEGMTDDAEPGANAIHFEQFSRDLEFYDNTFYMADTVPKRFPYISIAGTEGHVRVSQKRSSDTYKEWTYFYEGGPERRANVKCAAHGHTDISCKRDVHVYGVRNVYLAGNTFNASSKISSYLLIKEGENIQIGTRKDGRVSLNSFLGGDNKTRKINLIGHDEGTCDVLILPNQQISKSNVSIPRVDFDKPACSMNKPIVIQ</sequence>
<name>A0ABT0KMI3_9GAMM</name>
<dbReference type="RefSeq" id="WP_248955251.1">
    <property type="nucleotide sequence ID" value="NZ_JAKIKU010000003.1"/>
</dbReference>
<dbReference type="Gene3D" id="2.160.20.10">
    <property type="entry name" value="Single-stranded right-handed beta-helix, Pectin lyase-like"/>
    <property type="match status" value="1"/>
</dbReference>
<keyword evidence="1" id="KW-1133">Transmembrane helix</keyword>
<dbReference type="InterPro" id="IPR011050">
    <property type="entry name" value="Pectin_lyase_fold/virulence"/>
</dbReference>
<comment type="caution">
    <text evidence="2">The sequence shown here is derived from an EMBL/GenBank/DDBJ whole genome shotgun (WGS) entry which is preliminary data.</text>
</comment>
<keyword evidence="1" id="KW-0472">Membrane</keyword>
<evidence type="ECO:0000313" key="2">
    <source>
        <dbReference type="EMBL" id="MCL1045057.1"/>
    </source>
</evidence>
<evidence type="ECO:0000313" key="3">
    <source>
        <dbReference type="Proteomes" id="UP001202134"/>
    </source>
</evidence>
<dbReference type="InterPro" id="IPR012334">
    <property type="entry name" value="Pectin_lyas_fold"/>
</dbReference>
<keyword evidence="3" id="KW-1185">Reference proteome</keyword>
<feature type="transmembrane region" description="Helical" evidence="1">
    <location>
        <begin position="17"/>
        <end position="38"/>
    </location>
</feature>
<gene>
    <name evidence="2" type="ORF">L2737_06890</name>
</gene>
<evidence type="ECO:0000256" key="1">
    <source>
        <dbReference type="SAM" id="Phobius"/>
    </source>
</evidence>
<reference evidence="2 3" key="1">
    <citation type="submission" date="2022-01" db="EMBL/GenBank/DDBJ databases">
        <title>Whole genome-based taxonomy of the Shewanellaceae.</title>
        <authorList>
            <person name="Martin-Rodriguez A.J."/>
        </authorList>
    </citation>
    <scope>NUCLEOTIDE SEQUENCE [LARGE SCALE GENOMIC DNA]</scope>
    <source>
        <strain evidence="2 3">DSM 24955</strain>
    </source>
</reference>
<organism evidence="2 3">
    <name type="scientific">Shewanella electrodiphila</name>
    <dbReference type="NCBI Taxonomy" id="934143"/>
    <lineage>
        <taxon>Bacteria</taxon>
        <taxon>Pseudomonadati</taxon>
        <taxon>Pseudomonadota</taxon>
        <taxon>Gammaproteobacteria</taxon>
        <taxon>Alteromonadales</taxon>
        <taxon>Shewanellaceae</taxon>
        <taxon>Shewanella</taxon>
    </lineage>
</organism>